<evidence type="ECO:0000313" key="3">
    <source>
        <dbReference type="Proteomes" id="UP000500857"/>
    </source>
</evidence>
<dbReference type="KEGG" id="oxy:HCG48_24775"/>
<dbReference type="AlphaFoldDB" id="A0A6H1U3F8"/>
<feature type="domain" description="Polymerase/histidinol phosphatase N-terminal" evidence="1">
    <location>
        <begin position="46"/>
        <end position="124"/>
    </location>
</feature>
<reference evidence="2 3" key="1">
    <citation type="submission" date="2020-04" db="EMBL/GenBank/DDBJ databases">
        <authorList>
            <person name="Basu S."/>
            <person name="Maruthanayagam V."/>
            <person name="Chakraborty S."/>
            <person name="Pramanik A."/>
            <person name="Mukherjee J."/>
            <person name="Brink B."/>
        </authorList>
    </citation>
    <scope>NUCLEOTIDE SEQUENCE [LARGE SCALE GENOMIC DNA]</scope>
    <source>
        <strain evidence="2 3">AP17</strain>
    </source>
</reference>
<organism evidence="2 3">
    <name type="scientific">Oxynema aestuarii AP17</name>
    <dbReference type="NCBI Taxonomy" id="2064643"/>
    <lineage>
        <taxon>Bacteria</taxon>
        <taxon>Bacillati</taxon>
        <taxon>Cyanobacteriota</taxon>
        <taxon>Cyanophyceae</taxon>
        <taxon>Oscillatoriophycideae</taxon>
        <taxon>Oscillatoriales</taxon>
        <taxon>Oscillatoriaceae</taxon>
        <taxon>Oxynema</taxon>
        <taxon>Oxynema aestuarii</taxon>
    </lineage>
</organism>
<sequence length="249" mass="27899">MSVNLTCSAVSFDPSVKQHVSDPSQDRGALQETFQQIDAHSCPRSYNFHMHTTASDGRLSPEALMQQAVDIGLQGLAITDHHSVRGYQIARHWLDRRAQDPRHLAGESADLPQLWSGIEINAGILDIEVHILGYGFDPEHERIQPYLKGYPVRGKDYEAKQVIRAIQTAGGLAVLAHPARYRRRSPSQLIPEVARLGIDGIETYYAYDNPDPWRPSSKQTAQVKRLAQQYDLLQTCGTDTHGPNLLMRL</sequence>
<name>A0A6H1U3F8_9CYAN</name>
<dbReference type="InterPro" id="IPR003141">
    <property type="entry name" value="Pol/His_phosphatase_N"/>
</dbReference>
<evidence type="ECO:0000313" key="2">
    <source>
        <dbReference type="EMBL" id="QIZ73418.1"/>
    </source>
</evidence>
<dbReference type="InterPro" id="IPR016195">
    <property type="entry name" value="Pol/histidinol_Pase-like"/>
</dbReference>
<dbReference type="EMBL" id="CP051167">
    <property type="protein sequence ID" value="QIZ73418.1"/>
    <property type="molecule type" value="Genomic_DNA"/>
</dbReference>
<dbReference type="InterPro" id="IPR052018">
    <property type="entry name" value="PHP_domain"/>
</dbReference>
<protein>
    <submittedName>
        <fullName evidence="2">PHP domain-containing protein</fullName>
    </submittedName>
</protein>
<gene>
    <name evidence="2" type="ORF">HCG48_24775</name>
</gene>
<dbReference type="Proteomes" id="UP000500857">
    <property type="component" value="Chromosome"/>
</dbReference>
<dbReference type="GO" id="GO:0035312">
    <property type="term" value="F:5'-3' DNA exonuclease activity"/>
    <property type="evidence" value="ECO:0007669"/>
    <property type="project" value="TreeGrafter"/>
</dbReference>
<dbReference type="GO" id="GO:0004534">
    <property type="term" value="F:5'-3' RNA exonuclease activity"/>
    <property type="evidence" value="ECO:0007669"/>
    <property type="project" value="TreeGrafter"/>
</dbReference>
<dbReference type="InterPro" id="IPR004013">
    <property type="entry name" value="PHP_dom"/>
</dbReference>
<dbReference type="CDD" id="cd07438">
    <property type="entry name" value="PHP_HisPPase_AMP"/>
    <property type="match status" value="1"/>
</dbReference>
<dbReference type="SUPFAM" id="SSF89550">
    <property type="entry name" value="PHP domain-like"/>
    <property type="match status" value="1"/>
</dbReference>
<dbReference type="SMART" id="SM00481">
    <property type="entry name" value="POLIIIAc"/>
    <property type="match status" value="1"/>
</dbReference>
<dbReference type="Gene3D" id="3.20.20.140">
    <property type="entry name" value="Metal-dependent hydrolases"/>
    <property type="match status" value="1"/>
</dbReference>
<dbReference type="PANTHER" id="PTHR42924:SF3">
    <property type="entry name" value="POLYMERASE_HISTIDINOL PHOSPHATASE N-TERMINAL DOMAIN-CONTAINING PROTEIN"/>
    <property type="match status" value="1"/>
</dbReference>
<dbReference type="RefSeq" id="WP_168571564.1">
    <property type="nucleotide sequence ID" value="NZ_CP051167.1"/>
</dbReference>
<proteinExistence type="predicted"/>
<accession>A0A6H1U3F8</accession>
<dbReference type="Pfam" id="PF02811">
    <property type="entry name" value="PHP"/>
    <property type="match status" value="1"/>
</dbReference>
<keyword evidence="3" id="KW-1185">Reference proteome</keyword>
<evidence type="ECO:0000259" key="1">
    <source>
        <dbReference type="SMART" id="SM00481"/>
    </source>
</evidence>
<dbReference type="PANTHER" id="PTHR42924">
    <property type="entry name" value="EXONUCLEASE"/>
    <property type="match status" value="1"/>
</dbReference>